<dbReference type="AlphaFoldDB" id="A0A1N7HUR0"/>
<evidence type="ECO:0000313" key="3">
    <source>
        <dbReference type="Proteomes" id="UP000186106"/>
    </source>
</evidence>
<dbReference type="RefSeq" id="WP_076351318.1">
    <property type="nucleotide sequence ID" value="NZ_CAMIMN010000140.1"/>
</dbReference>
<accession>A0A1N7HUR0</accession>
<protein>
    <submittedName>
        <fullName evidence="1">SRPBCC domain-containing protein</fullName>
    </submittedName>
</protein>
<gene>
    <name evidence="1" type="ORF">EG359_05210</name>
    <name evidence="2" type="ORF">SAMN05421768_101319</name>
</gene>
<dbReference type="STRING" id="112234.SAMN05421768_101319"/>
<reference evidence="1 4" key="2">
    <citation type="submission" date="2018-11" db="EMBL/GenBank/DDBJ databases">
        <title>Proposal to divide the Flavobacteriaceae and reorganize its genera based on Amino Acid Identity values calculated from whole genome sequences.</title>
        <authorList>
            <person name="Nicholson A.C."/>
            <person name="Gulvik C.A."/>
            <person name="Whitney A.M."/>
            <person name="Humrighouse B.W."/>
            <person name="Bell M."/>
            <person name="Holmes B."/>
            <person name="Steigerwalt A.G."/>
            <person name="Villarma A."/>
            <person name="Sheth M."/>
            <person name="Batra D."/>
            <person name="Pryor J."/>
            <person name="Bernardet J.-F."/>
            <person name="Hugo C."/>
            <person name="Kampfer P."/>
            <person name="Newman J."/>
            <person name="McQuiston J.R."/>
        </authorList>
    </citation>
    <scope>NUCLEOTIDE SEQUENCE [LARGE SCALE GENOMIC DNA]</scope>
    <source>
        <strain evidence="1 4">DSM 16927</strain>
    </source>
</reference>
<dbReference type="Proteomes" id="UP000186106">
    <property type="component" value="Unassembled WGS sequence"/>
</dbReference>
<dbReference type="EMBL" id="FTNZ01000001">
    <property type="protein sequence ID" value="SIS28573.1"/>
    <property type="molecule type" value="Genomic_DNA"/>
</dbReference>
<evidence type="ECO:0000313" key="1">
    <source>
        <dbReference type="EMBL" id="AZA99039.1"/>
    </source>
</evidence>
<dbReference type="KEGG" id="cjt:EG359_05210"/>
<dbReference type="Proteomes" id="UP000279541">
    <property type="component" value="Chromosome"/>
</dbReference>
<proteinExistence type="predicted"/>
<dbReference type="InterPro" id="IPR023393">
    <property type="entry name" value="START-like_dom_sf"/>
</dbReference>
<dbReference type="EMBL" id="CP033926">
    <property type="protein sequence ID" value="AZA99039.1"/>
    <property type="molecule type" value="Genomic_DNA"/>
</dbReference>
<evidence type="ECO:0000313" key="4">
    <source>
        <dbReference type="Proteomes" id="UP000279541"/>
    </source>
</evidence>
<keyword evidence="4" id="KW-1185">Reference proteome</keyword>
<dbReference type="SUPFAM" id="SSF55961">
    <property type="entry name" value="Bet v1-like"/>
    <property type="match status" value="1"/>
</dbReference>
<sequence length="142" mass="16831">MEILSYEIEINAEPEKVWSVLWGDITYRQWSTAFAEGSFYEGTLEENNIIKFFDPKHNGMYSRIEKIIPNEEIKFLHLGEIYDGIEVPKDWGDATETYFLEENDNGTLLRTEIHSPEEFKEFFEEKFPKAQMIIKHLSENQL</sequence>
<reference evidence="2 3" key="1">
    <citation type="submission" date="2017-01" db="EMBL/GenBank/DDBJ databases">
        <authorList>
            <person name="Mah S.A."/>
            <person name="Swanson W.J."/>
            <person name="Moy G.W."/>
            <person name="Vacquier V.D."/>
        </authorList>
    </citation>
    <scope>NUCLEOTIDE SEQUENCE [LARGE SCALE GENOMIC DNA]</scope>
    <source>
        <strain evidence="2 3">DSM 16927</strain>
    </source>
</reference>
<name>A0A1N7HUR0_9FLAO</name>
<dbReference type="OrthoDB" id="2355173at2"/>
<organism evidence="2 3">
    <name type="scientific">Chryseobacterium joostei</name>
    <dbReference type="NCBI Taxonomy" id="112234"/>
    <lineage>
        <taxon>Bacteria</taxon>
        <taxon>Pseudomonadati</taxon>
        <taxon>Bacteroidota</taxon>
        <taxon>Flavobacteriia</taxon>
        <taxon>Flavobacteriales</taxon>
        <taxon>Weeksellaceae</taxon>
        <taxon>Chryseobacterium group</taxon>
        <taxon>Chryseobacterium</taxon>
    </lineage>
</organism>
<evidence type="ECO:0000313" key="2">
    <source>
        <dbReference type="EMBL" id="SIS28573.1"/>
    </source>
</evidence>
<dbReference type="Gene3D" id="3.30.530.20">
    <property type="match status" value="1"/>
</dbReference>